<protein>
    <submittedName>
        <fullName evidence="2">Thiamine transporter family protein</fullName>
    </submittedName>
</protein>
<reference evidence="3 5" key="1">
    <citation type="submission" date="2014-04" db="EMBL/GenBank/DDBJ databases">
        <title>Genome study of Napier grass stunt phytoplasma.</title>
        <authorList>
            <person name="Kawicha P."/>
            <person name="Dickinson M."/>
            <person name="Hodgetts J."/>
        </authorList>
    </citation>
    <scope>NUCLEOTIDE SEQUENCE [LARGE SCALE GENOMIC DNA]</scope>
    <source>
        <strain evidence="3 5">NGS-S10</strain>
    </source>
</reference>
<dbReference type="AlphaFoldDB" id="A0A139JR07"/>
<gene>
    <name evidence="2" type="ORF">AXA84_0221</name>
    <name evidence="3" type="ORF">DH96_00835</name>
</gene>
<organism evidence="2 4">
    <name type="scientific">Candidatus Phytoplasma oryzae</name>
    <dbReference type="NCBI Taxonomy" id="203274"/>
    <lineage>
        <taxon>Bacteria</taxon>
        <taxon>Bacillati</taxon>
        <taxon>Mycoplasmatota</taxon>
        <taxon>Mollicutes</taxon>
        <taxon>Acholeplasmatales</taxon>
        <taxon>Acholeplasmataceae</taxon>
        <taxon>Candidatus Phytoplasma</taxon>
        <taxon>16SrXI (Rice yellow dwarf group)</taxon>
    </lineage>
</organism>
<evidence type="ECO:0000256" key="1">
    <source>
        <dbReference type="SAM" id="Phobius"/>
    </source>
</evidence>
<dbReference type="PATRIC" id="fig|203274.3.peg.377"/>
<keyword evidence="5" id="KW-1185">Reference proteome</keyword>
<keyword evidence="1" id="KW-0472">Membrane</keyword>
<feature type="transmembrane region" description="Helical" evidence="1">
    <location>
        <begin position="128"/>
        <end position="151"/>
    </location>
</feature>
<evidence type="ECO:0000313" key="4">
    <source>
        <dbReference type="Proteomes" id="UP000070069"/>
    </source>
</evidence>
<evidence type="ECO:0000313" key="3">
    <source>
        <dbReference type="EMBL" id="RAM57857.1"/>
    </source>
</evidence>
<dbReference type="EMBL" id="JHUK01000002">
    <property type="protein sequence ID" value="RAM57857.1"/>
    <property type="molecule type" value="Genomic_DNA"/>
</dbReference>
<accession>A0A139JR07</accession>
<name>A0A139JR07_9MOLU</name>
<comment type="caution">
    <text evidence="2">The sequence shown here is derived from an EMBL/GenBank/DDBJ whole genome shotgun (WGS) entry which is preliminary data.</text>
</comment>
<dbReference type="RefSeq" id="WP_066540313.1">
    <property type="nucleotide sequence ID" value="NZ_JHUK01000002.1"/>
</dbReference>
<keyword evidence="1" id="KW-1133">Transmembrane helix</keyword>
<evidence type="ECO:0000313" key="5">
    <source>
        <dbReference type="Proteomes" id="UP000249343"/>
    </source>
</evidence>
<feature type="transmembrane region" description="Helical" evidence="1">
    <location>
        <begin position="9"/>
        <end position="34"/>
    </location>
</feature>
<dbReference type="Proteomes" id="UP000070069">
    <property type="component" value="Unassembled WGS sequence"/>
</dbReference>
<dbReference type="Proteomes" id="UP000249343">
    <property type="component" value="Unassembled WGS sequence"/>
</dbReference>
<dbReference type="OrthoDB" id="9933864at2"/>
<evidence type="ECO:0000313" key="2">
    <source>
        <dbReference type="EMBL" id="KXT29274.1"/>
    </source>
</evidence>
<dbReference type="EMBL" id="LTBM01000004">
    <property type="protein sequence ID" value="KXT29274.1"/>
    <property type="molecule type" value="Genomic_DNA"/>
</dbReference>
<dbReference type="Gene3D" id="1.10.1760.20">
    <property type="match status" value="1"/>
</dbReference>
<sequence length="214" mass="25850">MKISVLRRIIIVSIFISLAIISDFFSEIFIFFQIPYIGKIYKFSFIILFLSGFILGFKEGFLVCLFYSFFHLGKFFFKLIFLNQIFDFDCYELTLTCLLDFFLPDIVISFSGIKNLKKKKNNFSHKNIVKLMIIISFLRLLFFFLSAYLVYYDKITFLFNQSLWKKYYFFGLSNKNKILLFCYGYCCFLPVLVNFFISIFFILFFNSRFKKYFR</sequence>
<feature type="transmembrane region" description="Helical" evidence="1">
    <location>
        <begin position="40"/>
        <end position="57"/>
    </location>
</feature>
<feature type="transmembrane region" description="Helical" evidence="1">
    <location>
        <begin position="178"/>
        <end position="205"/>
    </location>
</feature>
<proteinExistence type="predicted"/>
<keyword evidence="1" id="KW-0812">Transmembrane</keyword>
<reference evidence="2 4" key="2">
    <citation type="submission" date="2016-02" db="EMBL/GenBank/DDBJ databases">
        <title>A draft genome sequence of Candidatus Phytoplasma oryzae strain Mbita1, the causative agent of Napier Grass stunt disease in Kenya.</title>
        <authorList>
            <person name="Fischer A."/>
            <person name="Santa-Cruz I."/>
            <person name="Wambua L."/>
            <person name="Olds C."/>
            <person name="Midega C."/>
            <person name="Dickinson M."/>
            <person name="Kawicha P."/>
            <person name="Khan Z."/>
            <person name="Masiga D."/>
            <person name="Jores J."/>
            <person name="Bernd S."/>
        </authorList>
    </citation>
    <scope>NUCLEOTIDE SEQUENCE [LARGE SCALE GENOMIC DNA]</scope>
    <source>
        <strain evidence="2">Mbita1</strain>
    </source>
</reference>